<reference evidence="1 2" key="1">
    <citation type="submission" date="2017-06" db="EMBL/GenBank/DDBJ databases">
        <authorList>
            <person name="Kim H.J."/>
            <person name="Triplett B.A."/>
        </authorList>
    </citation>
    <scope>NUCLEOTIDE SEQUENCE [LARGE SCALE GENOMIC DNA]</scope>
    <source>
        <strain evidence="1">FRACA_ARgP5</strain>
    </source>
</reference>
<protein>
    <submittedName>
        <fullName evidence="1">Uncharacterized protein</fullName>
    </submittedName>
</protein>
<gene>
    <name evidence="1" type="ORF">FRACA_3800003</name>
</gene>
<accession>A0A2I2KW20</accession>
<keyword evidence="2" id="KW-1185">Reference proteome</keyword>
<evidence type="ECO:0000313" key="2">
    <source>
        <dbReference type="Proteomes" id="UP000234331"/>
    </source>
</evidence>
<evidence type="ECO:0000313" key="1">
    <source>
        <dbReference type="EMBL" id="SNQ49855.1"/>
    </source>
</evidence>
<dbReference type="EMBL" id="FZMO01000313">
    <property type="protein sequence ID" value="SNQ49855.1"/>
    <property type="molecule type" value="Genomic_DNA"/>
</dbReference>
<organism evidence="1 2">
    <name type="scientific">Frankia canadensis</name>
    <dbReference type="NCBI Taxonomy" id="1836972"/>
    <lineage>
        <taxon>Bacteria</taxon>
        <taxon>Bacillati</taxon>
        <taxon>Actinomycetota</taxon>
        <taxon>Actinomycetes</taxon>
        <taxon>Frankiales</taxon>
        <taxon>Frankiaceae</taxon>
        <taxon>Frankia</taxon>
    </lineage>
</organism>
<name>A0A2I2KW20_9ACTN</name>
<dbReference type="Proteomes" id="UP000234331">
    <property type="component" value="Unassembled WGS sequence"/>
</dbReference>
<proteinExistence type="predicted"/>
<sequence length="273" mass="31278">MTHDIPIVDFARGQRKDEVMHEHLKDFTGTEGVMFIGRAQEKTPLFRTEKRRDTEGKTYPWIVKTTGVVNHFYFYCVDDGFGPFFLKFCSYFPYNAKLCLNGNHWAQRQATKAGIGYVPMDNAFAAVDDPAGLQTICDRLGPDQIDGLLRKWIAILPHPFTPDDRDAGYRYDISVLQAEFSLTQTLDRPLSGRIFFEQVIRDNLDIGRLFLKILTSSAGIDRLRAGRMSESQNIPVPSLRRKKSTISVLFSWRRAAGTLMASIPWDMRRPFIM</sequence>
<dbReference type="AlphaFoldDB" id="A0A2I2KW20"/>